<proteinExistence type="predicted"/>
<evidence type="ECO:0000313" key="2">
    <source>
        <dbReference type="Proteomes" id="UP000005640"/>
    </source>
</evidence>
<accession>A0A1D5RMQ1</accession>
<dbReference type="Ensembl" id="ENST00000452674.1">
    <property type="protein sequence ID" value="ENSP00000413623.1"/>
    <property type="gene ID" value="ENSG00000243477.7"/>
</dbReference>
<reference evidence="1" key="5">
    <citation type="submission" date="2025-09" db="UniProtKB">
        <authorList>
            <consortium name="Ensembl"/>
        </authorList>
    </citation>
    <scope>IDENTIFICATION</scope>
</reference>
<organism evidence="1 2">
    <name type="scientific">Homo sapiens</name>
    <name type="common">Human</name>
    <dbReference type="NCBI Taxonomy" id="9606"/>
    <lineage>
        <taxon>Eukaryota</taxon>
        <taxon>Metazoa</taxon>
        <taxon>Chordata</taxon>
        <taxon>Craniata</taxon>
        <taxon>Vertebrata</taxon>
        <taxon>Euteleostomi</taxon>
        <taxon>Mammalia</taxon>
        <taxon>Eutheria</taxon>
        <taxon>Euarchontoglires</taxon>
        <taxon>Primates</taxon>
        <taxon>Haplorrhini</taxon>
        <taxon>Catarrhini</taxon>
        <taxon>Hominidae</taxon>
        <taxon>Homo</taxon>
    </lineage>
</organism>
<dbReference type="Proteomes" id="UP000005640">
    <property type="component" value="Chromosome 3"/>
</dbReference>
<reference evidence="1 2" key="2">
    <citation type="journal article" date="2004" name="Nature">
        <title>Finishing the euchromatic sequence of the human genome.</title>
        <authorList>
            <consortium name="International Human Genome Sequencing Consortium"/>
        </authorList>
    </citation>
    <scope>NUCLEOTIDE SEQUENCE [LARGE SCALE GENOMIC DNA]</scope>
</reference>
<dbReference type="GeneTree" id="ENSGT00390000000980"/>
<protein>
    <submittedName>
        <fullName evidence="1">N-alpha-acetyltransferase 80, NatH catalytic subunit</fullName>
    </submittedName>
</protein>
<dbReference type="Ensembl" id="ENST00000452674.1">
    <property type="protein sequence ID" value="ENSP00000413623.1"/>
    <property type="gene ID" value="ENSG00000243477.6"/>
</dbReference>
<dbReference type="HGNC" id="HGNC:30252">
    <property type="gene designation" value="NAA80"/>
</dbReference>
<dbReference type="OpenTargets" id="ENSG00000243477"/>
<name>A0A1D5RMQ1_HUMAN</name>
<dbReference type="ExpressionAtlas" id="A0A1D5RMQ1">
    <property type="expression patterns" value="baseline and differential"/>
</dbReference>
<dbReference type="Antibodypedia" id="34876">
    <property type="antibodies" value="188 antibodies from 22 providers"/>
</dbReference>
<keyword evidence="2" id="KW-1185">Reference proteome</keyword>
<dbReference type="OrthoDB" id="329272at2759"/>
<sequence length="9" mass="990">MELILSTSP</sequence>
<feature type="non-terminal residue" evidence="1">
    <location>
        <position position="9"/>
    </location>
</feature>
<reference evidence="1 2" key="1">
    <citation type="journal article" date="2001" name="Nature">
        <title>Initial sequencing and analysis of the human genome.</title>
        <authorList>
            <consortium name="International Human Genome Sequencing Consortium"/>
            <person name="Lander E.S."/>
            <person name="Linton L.M."/>
            <person name="Birren B."/>
            <person name="Nusbaum C."/>
            <person name="Zody M.C."/>
            <person name="Baldwin J."/>
            <person name="Devon K."/>
            <person name="Dewar K."/>
            <person name="Doyle M."/>
            <person name="FitzHugh W."/>
            <person name="Funke R."/>
            <person name="Gage D."/>
            <person name="Harris K."/>
            <person name="Heaford A."/>
            <person name="Howland J."/>
            <person name="Kann L."/>
            <person name="Lehoczky J."/>
            <person name="LeVine R."/>
            <person name="McEwan P."/>
            <person name="McKernan K."/>
            <person name="Meldrim J."/>
            <person name="Mesirov J.P."/>
            <person name="Miranda C."/>
            <person name="Morris W."/>
            <person name="Naylor J."/>
            <person name="Raymond C."/>
            <person name="Rosetti M."/>
            <person name="Santos R."/>
            <person name="Sheridan A."/>
            <person name="Sougnez C."/>
            <person name="Stange-Thomann N."/>
            <person name="Stojanovic N."/>
            <person name="Subramanian A."/>
            <person name="Wyman D."/>
            <person name="Rogers J."/>
            <person name="Sulston J."/>
            <person name="Ainscough R."/>
            <person name="Beck S."/>
            <person name="Bentley D."/>
            <person name="Burton J."/>
            <person name="Clee C."/>
            <person name="Carter N."/>
            <person name="Coulson A."/>
            <person name="Deadman R."/>
            <person name="Deloukas P."/>
            <person name="Dunham A."/>
            <person name="Dunham I."/>
            <person name="Durbin R."/>
            <person name="French L."/>
            <person name="Grafham D."/>
            <person name="Gregory S."/>
            <person name="Hubbard T."/>
            <person name="Humphray S."/>
            <person name="Hunt A."/>
            <person name="Jones M."/>
            <person name="Lloyd C."/>
            <person name="McMurray A."/>
            <person name="Matthews L."/>
            <person name="Mercer S."/>
            <person name="Milne S."/>
            <person name="Mullikin J.C."/>
            <person name="Mungall A."/>
            <person name="Plumb R."/>
            <person name="Ross M."/>
            <person name="Shownkeen R."/>
            <person name="Sims S."/>
            <person name="Waterston R.H."/>
            <person name="Wilson R.K."/>
            <person name="Hillier L.W."/>
            <person name="McPherson J.D."/>
            <person name="Marra M.A."/>
            <person name="Mardis E.R."/>
            <person name="Fulton L.A."/>
            <person name="Chinwalla A.T."/>
            <person name="Pepin K.H."/>
            <person name="Gish W.R."/>
            <person name="Chissoe S.L."/>
            <person name="Wendl M.C."/>
            <person name="Delehaunty K.D."/>
            <person name="Miner T.L."/>
            <person name="Delehaunty A."/>
            <person name="Kramer J.B."/>
            <person name="Cook L.L."/>
            <person name="Fulton R.S."/>
            <person name="Johnson D.L."/>
            <person name="Minx P.J."/>
            <person name="Clifton S.W."/>
            <person name="Hawkins T."/>
            <person name="Branscomb E."/>
            <person name="Predki P."/>
            <person name="Richardson P."/>
            <person name="Wenning S."/>
            <person name="Slezak T."/>
            <person name="Doggett N."/>
            <person name="Cheng J.F."/>
            <person name="Olsen A."/>
            <person name="Lucas S."/>
            <person name="Elkin C."/>
            <person name="Uberbacher E."/>
            <person name="Frazier M."/>
            <person name="Gibbs R.A."/>
            <person name="Muzny D.M."/>
            <person name="Scherer S.E."/>
            <person name="Bouck J.B."/>
            <person name="Sodergren E.J."/>
            <person name="Worley K.C."/>
            <person name="Rives C.M."/>
            <person name="Gorrell J.H."/>
            <person name="Metzker M.L."/>
            <person name="Naylor S.L."/>
            <person name="Kucherlapati R.S."/>
            <person name="Nelson D.L."/>
            <person name="Weinstock G.M."/>
            <person name="Sakaki Y."/>
            <person name="Fujiyama A."/>
            <person name="Hattori M."/>
            <person name="Yada T."/>
            <person name="Toyoda A."/>
            <person name="Itoh T."/>
            <person name="Kawagoe C."/>
            <person name="Watanabe H."/>
            <person name="Totoki Y."/>
            <person name="Taylor T."/>
            <person name="Weissenbach J."/>
            <person name="Heilig R."/>
            <person name="Saurin W."/>
            <person name="Artiguenave F."/>
            <person name="Brottier P."/>
            <person name="Bruls T."/>
            <person name="Pelletier E."/>
            <person name="Robert C."/>
            <person name="Wincker P."/>
            <person name="Smith D.R."/>
            <person name="Doucette-Stamm L."/>
            <person name="Rubenfield M."/>
            <person name="Weinstock K."/>
            <person name="Lee H.M."/>
            <person name="Dubois J."/>
            <person name="Rosenthal A."/>
            <person name="Platzer M."/>
            <person name="Nyakatura G."/>
            <person name="Taudien S."/>
            <person name="Rump A."/>
            <person name="Yang H."/>
            <person name="Yu J."/>
            <person name="Wang J."/>
            <person name="Huang G."/>
            <person name="Gu J."/>
            <person name="Hood L."/>
            <person name="Rowen L."/>
            <person name="Madan A."/>
            <person name="Qin S."/>
            <person name="Davis R.W."/>
            <person name="Federspiel N.A."/>
            <person name="Abola A.P."/>
            <person name="Proctor M.J."/>
            <person name="Myers R.M."/>
            <person name="Schmutz J."/>
            <person name="Dickson M."/>
            <person name="Grimwood J."/>
            <person name="Cox D.R."/>
            <person name="Olson M.V."/>
            <person name="Kaul R."/>
            <person name="Raymond C."/>
            <person name="Shimizu N."/>
            <person name="Kawasaki K."/>
            <person name="Minoshima S."/>
            <person name="Evans G.A."/>
            <person name="Athanasiou M."/>
            <person name="Schultz R."/>
            <person name="Roe B.A."/>
            <person name="Chen F."/>
            <person name="Pan H."/>
            <person name="Ramser J."/>
            <person name="Lehrach H."/>
            <person name="Reinhardt R."/>
            <person name="McCombie W.R."/>
            <person name="de la Bastide M."/>
            <person name="Dedhia N."/>
            <person name="Blocker H."/>
            <person name="Hornischer K."/>
            <person name="Nordsiek G."/>
            <person name="Agarwala R."/>
            <person name="Aravind L."/>
            <person name="Bailey J.A."/>
            <person name="Bateman A."/>
            <person name="Batzoglou S."/>
            <person name="Birney E."/>
            <person name="Bork P."/>
            <person name="Brown D.G."/>
            <person name="Burge C.B."/>
            <person name="Cerutti L."/>
            <person name="Chen H.C."/>
            <person name="Church D."/>
            <person name="Clamp M."/>
            <person name="Copley R.R."/>
            <person name="Doerks T."/>
            <person name="Eddy S.R."/>
            <person name="Eichler E.E."/>
            <person name="Furey T.S."/>
            <person name="Galagan J."/>
            <person name="Gilbert J.G."/>
            <person name="Harmon C."/>
            <person name="Hayashizaki Y."/>
            <person name="Haussler D."/>
            <person name="Hermjakob H."/>
            <person name="Hokamp K."/>
            <person name="Jang W."/>
            <person name="Johnson L.S."/>
            <person name="Jones T.A."/>
            <person name="Kasif S."/>
            <person name="Kaspryzk A."/>
            <person name="Kennedy S."/>
            <person name="Kent W.J."/>
            <person name="Kitts P."/>
            <person name="Koonin E.V."/>
            <person name="Korf I."/>
            <person name="Kulp D."/>
            <person name="Lancet D."/>
            <person name="Lowe T.M."/>
            <person name="McLysaght A."/>
            <person name="Mikkelsen T."/>
            <person name="Moran J.V."/>
            <person name="Mulder N."/>
            <person name="Pollara V.J."/>
            <person name="Ponting C.P."/>
            <person name="Schuler G."/>
            <person name="Schultz J."/>
            <person name="Slater G."/>
            <person name="Smit A.F."/>
            <person name="Stupka E."/>
            <person name="Szustakowski J."/>
            <person name="Thierry-Mieg D."/>
            <person name="Thierry-Mieg J."/>
            <person name="Wagner L."/>
            <person name="Wallis J."/>
            <person name="Wheeler R."/>
            <person name="Williams A."/>
            <person name="Wolf Y.I."/>
            <person name="Wolfe K.H."/>
            <person name="Yang S.P."/>
            <person name="Yeh R.F."/>
            <person name="Collins F."/>
            <person name="Guyer M.S."/>
            <person name="Peterson J."/>
            <person name="Felsenfeld A."/>
            <person name="Wetterstrand K.A."/>
            <person name="Patrinos A."/>
            <person name="Morgan M.J."/>
            <person name="de Jong P."/>
            <person name="Catanese J.J."/>
            <person name="Osoegawa K."/>
            <person name="Shizuya H."/>
            <person name="Choi S."/>
            <person name="Chen Y.J."/>
        </authorList>
    </citation>
    <scope>NUCLEOTIDE SEQUENCE [LARGE SCALE GENOMIC DNA]</scope>
</reference>
<dbReference type="EMBL" id="U90094">
    <property type="status" value="NOT_ANNOTATED_CDS"/>
    <property type="molecule type" value="Genomic_DNA"/>
</dbReference>
<dbReference type="Bgee" id="ENSG00000243477">
    <property type="expression patterns" value="Expressed in left testis and 103 other cell types or tissues"/>
</dbReference>
<evidence type="ECO:0000313" key="1">
    <source>
        <dbReference type="Ensembl" id="ENSP00000413623.1"/>
    </source>
</evidence>
<dbReference type="VEuPathDB" id="HostDB:ENSG00000243477"/>
<reference evidence="1 2" key="3">
    <citation type="journal article" date="2006" name="Nature">
        <title>The DNA sequence, annotation and analysis of human chromosome 3.</title>
        <authorList>
            <person name="Muzny D.M."/>
            <person name="Scherer S.E."/>
            <person name="Kaul R."/>
            <person name="Wang J."/>
            <person name="Yu J."/>
            <person name="Sudbrak R."/>
            <person name="Buhay C.J."/>
            <person name="Chen R."/>
            <person name="Cree A."/>
            <person name="Ding Y."/>
            <person name="Dugan-Rocha S."/>
            <person name="Gill R."/>
            <person name="Gunaratne P."/>
            <person name="Harris R.A."/>
            <person name="Hawes A.C."/>
            <person name="Hernandez J."/>
            <person name="Hodgson A.V."/>
            <person name="Hume J."/>
            <person name="Jackson A."/>
            <person name="Khan Z.M."/>
            <person name="Kovar-Smith C."/>
            <person name="Lewis L.R."/>
            <person name="Lozado R.J."/>
            <person name="Metzker M.L."/>
            <person name="Milosavljevic A."/>
            <person name="Miner G.R."/>
            <person name="Morgan M.B."/>
            <person name="Nazareth L.V."/>
            <person name="Scott G."/>
            <person name="Sodergren E."/>
            <person name="Song X.Z."/>
            <person name="Steffen D."/>
            <person name="Wei S."/>
            <person name="Wheeler D.A."/>
            <person name="Wright M.W."/>
            <person name="Worley K.C."/>
            <person name="Yuan Y."/>
            <person name="Zhang Z."/>
            <person name="Adams C.Q."/>
            <person name="Ansari-Lari M.A."/>
            <person name="Ayele M."/>
            <person name="Brown M.J."/>
            <person name="Chen G."/>
            <person name="Chen Z."/>
            <person name="Clendenning J."/>
            <person name="Clerc-Blankenburg K.P."/>
            <person name="Chen R."/>
            <person name="Chen Z."/>
            <person name="Davis C."/>
            <person name="Delgado O."/>
            <person name="Dinh H.H."/>
            <person name="Dong W."/>
            <person name="Draper H."/>
            <person name="Ernst S."/>
            <person name="Fu G."/>
            <person name="Gonzalez-Garay M.L."/>
            <person name="Garcia D.K."/>
            <person name="Gillett W."/>
            <person name="Gu J."/>
            <person name="Hao B."/>
            <person name="Haugen E."/>
            <person name="Havlak P."/>
            <person name="He X."/>
            <person name="Hennig S."/>
            <person name="Hu S."/>
            <person name="Huang W."/>
            <person name="Jackson L.R."/>
            <person name="Jacob L.S."/>
            <person name="Kelly S.H."/>
            <person name="Kube M."/>
            <person name="Levy R."/>
            <person name="Li Z."/>
            <person name="Liu B."/>
            <person name="Liu J."/>
            <person name="Liu W."/>
            <person name="Lu J."/>
            <person name="Maheshwari M."/>
            <person name="Nguyen B.V."/>
            <person name="Okwuonu G.O."/>
            <person name="Palmeiri A."/>
            <person name="Pasternak S."/>
            <person name="Perez L.M."/>
            <person name="Phelps K.A."/>
            <person name="Plopper F.J."/>
            <person name="Qiang B."/>
            <person name="Raymond C."/>
            <person name="Rodriguez R."/>
            <person name="Saenphimmachak C."/>
            <person name="Santibanez J."/>
            <person name="Shen H."/>
            <person name="Shen Y."/>
            <person name="Subramanian S."/>
            <person name="Tabor P.E."/>
            <person name="Verduzco D."/>
            <person name="Waldron L."/>
            <person name="Wang J."/>
            <person name="Wang J."/>
            <person name="Wang Q."/>
            <person name="Williams G.A."/>
            <person name="Wong G.K."/>
            <person name="Yao Z."/>
            <person name="Zhang J."/>
            <person name="Zhang X."/>
            <person name="Zhao G."/>
            <person name="Zhou J."/>
            <person name="Zhou Y."/>
            <person name="Nelson D."/>
            <person name="Lehrach H."/>
            <person name="Reinhardt R."/>
            <person name="Naylor S.L."/>
            <person name="Yang H."/>
            <person name="Olson M."/>
            <person name="Weinstock G."/>
            <person name="Gibbs R.A."/>
        </authorList>
    </citation>
    <scope>NUCLEOTIDE SEQUENCE [LARGE SCALE GENOMIC DNA]</scope>
</reference>
<gene>
    <name evidence="1" type="primary">NAA80</name>
</gene>
<reference evidence="1" key="4">
    <citation type="submission" date="2025-08" db="UniProtKB">
        <authorList>
            <consortium name="Ensembl"/>
        </authorList>
    </citation>
    <scope>IDENTIFICATION</scope>
</reference>